<dbReference type="InterPro" id="IPR051827">
    <property type="entry name" value="Cas4_exonuclease"/>
</dbReference>
<evidence type="ECO:0000256" key="8">
    <source>
        <dbReference type="ARBA" id="ARBA00022839"/>
    </source>
</evidence>
<accession>A0ABS4K9V8</accession>
<comment type="function">
    <text evidence="13">CRISPR (clustered regularly interspaced short palindromic repeat) is an adaptive immune system that provides protection against mobile genetic elements (viruses, transposable elements and conjugative plasmids). CRISPR clusters contain sequences complementary to antecedent mobile elements and target invading nucleic acids. CRISPR clusters are transcribed and processed into CRISPR RNA (crRNA).</text>
</comment>
<evidence type="ECO:0000256" key="9">
    <source>
        <dbReference type="ARBA" id="ARBA00023004"/>
    </source>
</evidence>
<comment type="caution">
    <text evidence="15">The sequence shown here is derived from an EMBL/GenBank/DDBJ whole genome shotgun (WGS) entry which is preliminary data.</text>
</comment>
<dbReference type="PANTHER" id="PTHR36531">
    <property type="entry name" value="CRISPR-ASSOCIATED EXONUCLEASE CAS4"/>
    <property type="match status" value="1"/>
</dbReference>
<evidence type="ECO:0000256" key="3">
    <source>
        <dbReference type="ARBA" id="ARBA00012768"/>
    </source>
</evidence>
<evidence type="ECO:0000256" key="7">
    <source>
        <dbReference type="ARBA" id="ARBA00022801"/>
    </source>
</evidence>
<dbReference type="EMBL" id="JAGGLJ010000001">
    <property type="protein sequence ID" value="MBP2024533.1"/>
    <property type="molecule type" value="Genomic_DNA"/>
</dbReference>
<protein>
    <recommendedName>
        <fullName evidence="4 13">CRISPR-associated exonuclease Cas4</fullName>
        <ecNumber evidence="3 13">3.1.12.1</ecNumber>
    </recommendedName>
</protein>
<organism evidence="15 16">
    <name type="scientific">Peptoniphilus stercorisuis</name>
    <dbReference type="NCBI Taxonomy" id="1436965"/>
    <lineage>
        <taxon>Bacteria</taxon>
        <taxon>Bacillati</taxon>
        <taxon>Bacillota</taxon>
        <taxon>Tissierellia</taxon>
        <taxon>Tissierellales</taxon>
        <taxon>Peptoniphilaceae</taxon>
        <taxon>Peptoniphilus</taxon>
    </lineage>
</organism>
<evidence type="ECO:0000256" key="10">
    <source>
        <dbReference type="ARBA" id="ARBA00023014"/>
    </source>
</evidence>
<dbReference type="InterPro" id="IPR022765">
    <property type="entry name" value="Dna2/Cas4_DUF83"/>
</dbReference>
<dbReference type="Gene3D" id="3.90.320.10">
    <property type="match status" value="1"/>
</dbReference>
<evidence type="ECO:0000256" key="13">
    <source>
        <dbReference type="RuleBase" id="RU365022"/>
    </source>
</evidence>
<reference evidence="15 16" key="1">
    <citation type="submission" date="2021-03" db="EMBL/GenBank/DDBJ databases">
        <title>Genomic Encyclopedia of Type Strains, Phase IV (KMG-IV): sequencing the most valuable type-strain genomes for metagenomic binning, comparative biology and taxonomic classification.</title>
        <authorList>
            <person name="Goeker M."/>
        </authorList>
    </citation>
    <scope>NUCLEOTIDE SEQUENCE [LARGE SCALE GENOMIC DNA]</scope>
    <source>
        <strain evidence="15 16">DSM 27563</strain>
    </source>
</reference>
<feature type="domain" description="DUF83" evidence="14">
    <location>
        <begin position="8"/>
        <end position="196"/>
    </location>
</feature>
<comment type="cofactor">
    <cofactor evidence="13">
        <name>iron-sulfur cluster</name>
        <dbReference type="ChEBI" id="CHEBI:30408"/>
    </cofactor>
</comment>
<dbReference type="InterPro" id="IPR013343">
    <property type="entry name" value="CRISPR-assoc_prot_Cas4"/>
</dbReference>
<keyword evidence="9 13" id="KW-0408">Iron</keyword>
<gene>
    <name evidence="15" type="ORF">J2Z71_000048</name>
</gene>
<dbReference type="RefSeq" id="WP_210059838.1">
    <property type="nucleotide sequence ID" value="NZ_JAGGLJ010000001.1"/>
</dbReference>
<keyword evidence="5 13" id="KW-0540">Nuclease</keyword>
<keyword evidence="7 13" id="KW-0378">Hydrolase</keyword>
<dbReference type="GO" id="GO:0004527">
    <property type="term" value="F:exonuclease activity"/>
    <property type="evidence" value="ECO:0007669"/>
    <property type="project" value="UniProtKB-KW"/>
</dbReference>
<dbReference type="InterPro" id="IPR011604">
    <property type="entry name" value="PDDEXK-like_dom_sf"/>
</dbReference>
<evidence type="ECO:0000256" key="1">
    <source>
        <dbReference type="ARBA" id="ARBA00001966"/>
    </source>
</evidence>
<sequence length="215" mass="25915">MEEDYLHISSIQHFVFCKRQWAILYLEDQWQENFLTAEGRVIHERAHDNNLKESRKDYFVIRSMPIKSHTYKLTGECDIVEFIKDENGINIKEKKDKYIIYPVEYKRGNIKKDESDKMQLLAQCISLEEMFVTKIRKGAIYYNKTRKREEINFTEEDINNFKNIVEEMHRIYKQKKNPKVRISKKCKSCSVNEICMPNLSNKEDVVNYINRRLDL</sequence>
<evidence type="ECO:0000313" key="16">
    <source>
        <dbReference type="Proteomes" id="UP001519306"/>
    </source>
</evidence>
<evidence type="ECO:0000256" key="11">
    <source>
        <dbReference type="ARBA" id="ARBA00023118"/>
    </source>
</evidence>
<keyword evidence="8 13" id="KW-0269">Exonuclease</keyword>
<evidence type="ECO:0000259" key="14">
    <source>
        <dbReference type="Pfam" id="PF01930"/>
    </source>
</evidence>
<dbReference type="NCBIfam" id="TIGR00372">
    <property type="entry name" value="cas4"/>
    <property type="match status" value="1"/>
</dbReference>
<evidence type="ECO:0000256" key="4">
    <source>
        <dbReference type="ARBA" id="ARBA00020049"/>
    </source>
</evidence>
<dbReference type="PANTHER" id="PTHR36531:SF6">
    <property type="entry name" value="DNA REPLICATION ATP-DEPENDENT HELICASE_NUCLEASE DNA2"/>
    <property type="match status" value="1"/>
</dbReference>
<comment type="cofactor">
    <cofactor evidence="1">
        <name>[4Fe-4S] cluster</name>
        <dbReference type="ChEBI" id="CHEBI:49883"/>
    </cofactor>
</comment>
<keyword evidence="10 13" id="KW-0411">Iron-sulfur</keyword>
<keyword evidence="16" id="KW-1185">Reference proteome</keyword>
<comment type="cofactor">
    <cofactor evidence="13">
        <name>Mg(2+)</name>
        <dbReference type="ChEBI" id="CHEBI:18420"/>
    </cofactor>
    <cofactor evidence="13">
        <name>Mn(2+)</name>
        <dbReference type="ChEBI" id="CHEBI:29035"/>
    </cofactor>
    <text evidence="13">Mg(2+) or Mn(2+) required for ssDNA cleavage activity.</text>
</comment>
<proteinExistence type="inferred from homology"/>
<keyword evidence="6 13" id="KW-0479">Metal-binding</keyword>
<dbReference type="Pfam" id="PF01930">
    <property type="entry name" value="Cas_Cas4"/>
    <property type="match status" value="1"/>
</dbReference>
<comment type="similarity">
    <text evidence="2 13">Belongs to the CRISPR-associated exonuclease Cas4 family.</text>
</comment>
<evidence type="ECO:0000256" key="2">
    <source>
        <dbReference type="ARBA" id="ARBA00009189"/>
    </source>
</evidence>
<evidence type="ECO:0000256" key="6">
    <source>
        <dbReference type="ARBA" id="ARBA00022723"/>
    </source>
</evidence>
<evidence type="ECO:0000256" key="5">
    <source>
        <dbReference type="ARBA" id="ARBA00022722"/>
    </source>
</evidence>
<name>A0ABS4K9V8_9FIRM</name>
<evidence type="ECO:0000256" key="12">
    <source>
        <dbReference type="ARBA" id="ARBA00023211"/>
    </source>
</evidence>
<dbReference type="Proteomes" id="UP001519306">
    <property type="component" value="Unassembled WGS sequence"/>
</dbReference>
<keyword evidence="12 13" id="KW-0464">Manganese</keyword>
<evidence type="ECO:0000313" key="15">
    <source>
        <dbReference type="EMBL" id="MBP2024533.1"/>
    </source>
</evidence>
<dbReference type="EC" id="3.1.12.1" evidence="3 13"/>
<keyword evidence="11 13" id="KW-0051">Antiviral defense</keyword>